<dbReference type="RefSeq" id="WP_202780537.1">
    <property type="nucleotide sequence ID" value="NZ_CP065425.1"/>
</dbReference>
<keyword evidence="1 4" id="KW-0805">Transcription regulation</keyword>
<reference evidence="5 6" key="1">
    <citation type="submission" date="2020-11" db="EMBL/GenBank/DDBJ databases">
        <title>Taxonomic evaluation of the Bacillus sporothermodurans group of bacteria based on whole genome sequences.</title>
        <authorList>
            <person name="Fiedler G."/>
            <person name="Herbstmann A.-D."/>
            <person name="Doll E."/>
            <person name="Wenning M."/>
            <person name="Brinks E."/>
            <person name="Kabisch J."/>
            <person name="Breitenwieser F."/>
            <person name="Lappann M."/>
            <person name="Boehnlein C."/>
            <person name="Franz C."/>
        </authorList>
    </citation>
    <scope>NUCLEOTIDE SEQUENCE [LARGE SCALE GENOMIC DNA]</scope>
    <source>
        <strain evidence="5 6">JCM 19841</strain>
    </source>
</reference>
<evidence type="ECO:0000256" key="2">
    <source>
        <dbReference type="ARBA" id="ARBA00023125"/>
    </source>
</evidence>
<keyword evidence="2 4" id="KW-0238">DNA-binding</keyword>
<dbReference type="EMBL" id="CP065425">
    <property type="protein sequence ID" value="QQZ11268.1"/>
    <property type="molecule type" value="Genomic_DNA"/>
</dbReference>
<dbReference type="InterPro" id="IPR052362">
    <property type="entry name" value="HTH-GbsR_regulator"/>
</dbReference>
<dbReference type="PANTHER" id="PTHR38465:SF1">
    <property type="entry name" value="HTH-TYPE TRANSCRIPTIONAL REGULATOR MJ1563-RELATED"/>
    <property type="match status" value="1"/>
</dbReference>
<dbReference type="PIRSF" id="PIRSF006707">
    <property type="entry name" value="MJ1563"/>
    <property type="match status" value="1"/>
</dbReference>
<dbReference type="InterPro" id="IPR036390">
    <property type="entry name" value="WH_DNA-bd_sf"/>
</dbReference>
<name>A0ABX7E6C0_9BACI</name>
<keyword evidence="6" id="KW-1185">Reference proteome</keyword>
<evidence type="ECO:0000256" key="3">
    <source>
        <dbReference type="ARBA" id="ARBA00023163"/>
    </source>
</evidence>
<evidence type="ECO:0000313" key="5">
    <source>
        <dbReference type="EMBL" id="QQZ11268.1"/>
    </source>
</evidence>
<protein>
    <recommendedName>
        <fullName evidence="4">HTH-type transcriptional regulator</fullName>
    </recommendedName>
</protein>
<organism evidence="5 6">
    <name type="scientific">Heyndrickxia vini</name>
    <dbReference type="NCBI Taxonomy" id="1476025"/>
    <lineage>
        <taxon>Bacteria</taxon>
        <taxon>Bacillati</taxon>
        <taxon>Bacillota</taxon>
        <taxon>Bacilli</taxon>
        <taxon>Bacillales</taxon>
        <taxon>Bacillaceae</taxon>
        <taxon>Heyndrickxia</taxon>
    </lineage>
</organism>
<dbReference type="PANTHER" id="PTHR38465">
    <property type="entry name" value="HTH-TYPE TRANSCRIPTIONAL REGULATOR MJ1563-RELATED"/>
    <property type="match status" value="1"/>
</dbReference>
<sequence length="191" mass="22549">MGCEDTLEGKEQLDKARERVIEAIAQNMHLYGVTPSIGRLYGMMFFHDEPLTLDEMKEELGMSKTSMSTSVRTLLDLKMVDKVWKKGSRKDLYSIEGDWYQNFIDLFSIKWRNAISMNKHAIEKSHKELFEMLNNESLDDKLRVMITSDLEKLQNTLHYYDWLNRLVDKFESEEIFDFVPKYEVKKDLGKS</sequence>
<comment type="similarity">
    <text evidence="4">Belongs to the GbsR family.</text>
</comment>
<evidence type="ECO:0000313" key="6">
    <source>
        <dbReference type="Proteomes" id="UP000595691"/>
    </source>
</evidence>
<proteinExistence type="inferred from homology"/>
<dbReference type="Gene3D" id="1.10.10.10">
    <property type="entry name" value="Winged helix-like DNA-binding domain superfamily/Winged helix DNA-binding domain"/>
    <property type="match status" value="1"/>
</dbReference>
<gene>
    <name evidence="5" type="ORF">I5776_10430</name>
</gene>
<dbReference type="InterPro" id="IPR036388">
    <property type="entry name" value="WH-like_DNA-bd_sf"/>
</dbReference>
<evidence type="ECO:0000256" key="4">
    <source>
        <dbReference type="PIRNR" id="PIRNR006707"/>
    </source>
</evidence>
<accession>A0ABX7E6C0</accession>
<evidence type="ECO:0000256" key="1">
    <source>
        <dbReference type="ARBA" id="ARBA00023015"/>
    </source>
</evidence>
<dbReference type="SUPFAM" id="SSF46785">
    <property type="entry name" value="Winged helix' DNA-binding domain"/>
    <property type="match status" value="1"/>
</dbReference>
<dbReference type="InterPro" id="IPR026282">
    <property type="entry name" value="MJ1563"/>
</dbReference>
<dbReference type="Proteomes" id="UP000595691">
    <property type="component" value="Chromosome"/>
</dbReference>
<keyword evidence="3 4" id="KW-0804">Transcription</keyword>